<evidence type="ECO:0000313" key="3">
    <source>
        <dbReference type="Proteomes" id="UP000001194"/>
    </source>
</evidence>
<reference evidence="2 3" key="1">
    <citation type="journal article" date="2008" name="Nature">
        <title>The genome of Laccaria bicolor provides insights into mycorrhizal symbiosis.</title>
        <authorList>
            <person name="Martin F."/>
            <person name="Aerts A."/>
            <person name="Ahren D."/>
            <person name="Brun A."/>
            <person name="Danchin E.G.J."/>
            <person name="Duchaussoy F."/>
            <person name="Gibon J."/>
            <person name="Kohler A."/>
            <person name="Lindquist E."/>
            <person name="Pereda V."/>
            <person name="Salamov A."/>
            <person name="Shapiro H.J."/>
            <person name="Wuyts J."/>
            <person name="Blaudez D."/>
            <person name="Buee M."/>
            <person name="Brokstein P."/>
            <person name="Canbaeck B."/>
            <person name="Cohen D."/>
            <person name="Courty P.E."/>
            <person name="Coutinho P.M."/>
            <person name="Delaruelle C."/>
            <person name="Detter J.C."/>
            <person name="Deveau A."/>
            <person name="DiFazio S."/>
            <person name="Duplessis S."/>
            <person name="Fraissinet-Tachet L."/>
            <person name="Lucic E."/>
            <person name="Frey-Klett P."/>
            <person name="Fourrey C."/>
            <person name="Feussner I."/>
            <person name="Gay G."/>
            <person name="Grimwood J."/>
            <person name="Hoegger P.J."/>
            <person name="Jain P."/>
            <person name="Kilaru S."/>
            <person name="Labbe J."/>
            <person name="Lin Y.C."/>
            <person name="Legue V."/>
            <person name="Le Tacon F."/>
            <person name="Marmeisse R."/>
            <person name="Melayah D."/>
            <person name="Montanini B."/>
            <person name="Muratet M."/>
            <person name="Nehls U."/>
            <person name="Niculita-Hirzel H."/>
            <person name="Oudot-Le Secq M.P."/>
            <person name="Peter M."/>
            <person name="Quesneville H."/>
            <person name="Rajashekar B."/>
            <person name="Reich M."/>
            <person name="Rouhier N."/>
            <person name="Schmutz J."/>
            <person name="Yin T."/>
            <person name="Chalot M."/>
            <person name="Henrissat B."/>
            <person name="Kuees U."/>
            <person name="Lucas S."/>
            <person name="Van de Peer Y."/>
            <person name="Podila G.K."/>
            <person name="Polle A."/>
            <person name="Pukkila P.J."/>
            <person name="Richardson P.M."/>
            <person name="Rouze P."/>
            <person name="Sanders I.R."/>
            <person name="Stajich J.E."/>
            <person name="Tunlid A."/>
            <person name="Tuskan G."/>
            <person name="Grigoriev I.V."/>
        </authorList>
    </citation>
    <scope>NUCLEOTIDE SEQUENCE [LARGE SCALE GENOMIC DNA]</scope>
    <source>
        <strain evidence="3">S238N-H82 / ATCC MYA-4686</strain>
    </source>
</reference>
<dbReference type="RefSeq" id="XP_001884531.1">
    <property type="nucleotide sequence ID" value="XM_001884496.1"/>
</dbReference>
<organism evidence="3">
    <name type="scientific">Laccaria bicolor (strain S238N-H82 / ATCC MYA-4686)</name>
    <name type="common">Bicoloured deceiver</name>
    <name type="synonym">Laccaria laccata var. bicolor</name>
    <dbReference type="NCBI Taxonomy" id="486041"/>
    <lineage>
        <taxon>Eukaryota</taxon>
        <taxon>Fungi</taxon>
        <taxon>Dikarya</taxon>
        <taxon>Basidiomycota</taxon>
        <taxon>Agaricomycotina</taxon>
        <taxon>Agaricomycetes</taxon>
        <taxon>Agaricomycetidae</taxon>
        <taxon>Agaricales</taxon>
        <taxon>Agaricineae</taxon>
        <taxon>Hydnangiaceae</taxon>
        <taxon>Laccaria</taxon>
    </lineage>
</organism>
<name>B0DKU2_LACBS</name>
<dbReference type="HOGENOM" id="CLU_1740849_0_0_1"/>
<gene>
    <name evidence="2" type="ORF">LACBIDRAFT_330293</name>
</gene>
<dbReference type="GeneID" id="6080185"/>
<sequence>MRLASTSKSPSHNRPHREPEDRRPICEIPSTIISNMMANLPPDLLYLRQIIKFKRINLHHIRDLIPVSWVRLPDRELAYAYGFFLFTDSRVAMGGGRNLFGFELRSVVAEDIVGSPYKLYPTNISSVTEFDQPRTRKRLWLGTCCVPFEN</sequence>
<protein>
    <submittedName>
        <fullName evidence="2">Predicted protein</fullName>
    </submittedName>
</protein>
<dbReference type="Proteomes" id="UP000001194">
    <property type="component" value="Unassembled WGS sequence"/>
</dbReference>
<dbReference type="InParanoid" id="B0DKU2"/>
<feature type="compositionally biased region" description="Polar residues" evidence="1">
    <location>
        <begin position="1"/>
        <end position="12"/>
    </location>
</feature>
<keyword evidence="3" id="KW-1185">Reference proteome</keyword>
<accession>B0DKU2</accession>
<evidence type="ECO:0000256" key="1">
    <source>
        <dbReference type="SAM" id="MobiDB-lite"/>
    </source>
</evidence>
<dbReference type="AlphaFoldDB" id="B0DKU2"/>
<dbReference type="EMBL" id="DS547116">
    <property type="protein sequence ID" value="EDR04707.1"/>
    <property type="molecule type" value="Genomic_DNA"/>
</dbReference>
<dbReference type="KEGG" id="lbc:LACBIDRAFT_330293"/>
<proteinExistence type="predicted"/>
<feature type="region of interest" description="Disordered" evidence="1">
    <location>
        <begin position="1"/>
        <end position="24"/>
    </location>
</feature>
<evidence type="ECO:0000313" key="2">
    <source>
        <dbReference type="EMBL" id="EDR04707.1"/>
    </source>
</evidence>